<keyword evidence="3" id="KW-1185">Reference proteome</keyword>
<protein>
    <recommendedName>
        <fullName evidence="1">DUF5710 domain-containing protein</fullName>
    </recommendedName>
</protein>
<dbReference type="InterPro" id="IPR043764">
    <property type="entry name" value="DUF5710"/>
</dbReference>
<reference evidence="2 3" key="1">
    <citation type="submission" date="2021-03" db="EMBL/GenBank/DDBJ databases">
        <title>First Case of infection caused by Chromobacterium haemolyticum derived from water in China.</title>
        <authorList>
            <person name="Chen J."/>
            <person name="Liu C."/>
        </authorList>
    </citation>
    <scope>NUCLEOTIDE SEQUENCE [LARGE SCALE GENOMIC DNA]</scope>
    <source>
        <strain evidence="2 3">WJ-5</strain>
    </source>
</reference>
<accession>A0ABS3GIY8</accession>
<organism evidence="2 3">
    <name type="scientific">Chromobacterium haemolyticum</name>
    <dbReference type="NCBI Taxonomy" id="394935"/>
    <lineage>
        <taxon>Bacteria</taxon>
        <taxon>Pseudomonadati</taxon>
        <taxon>Pseudomonadota</taxon>
        <taxon>Betaproteobacteria</taxon>
        <taxon>Neisseriales</taxon>
        <taxon>Chromobacteriaceae</taxon>
        <taxon>Chromobacterium</taxon>
    </lineage>
</organism>
<dbReference type="RefSeq" id="WP_043589199.1">
    <property type="nucleotide sequence ID" value="NZ_JAEILV010000001.1"/>
</dbReference>
<dbReference type="Proteomes" id="UP000664349">
    <property type="component" value="Unassembled WGS sequence"/>
</dbReference>
<name>A0ABS3GIY8_9NEIS</name>
<gene>
    <name evidence="2" type="ORF">J1C50_01810</name>
</gene>
<sequence>MARTDLKVPYSEKDEAKALGARWDVQGKTWFVPDGVDPSPFKRWLPSSLSLPIQAAHFELARTDTDCWKCNERTTVYSVVIPAGSKVLEPGDDEFEDEWCILEESVVLSHIHEISPEAASMIKARAPGFRPDFSKTTNSIYWVNHCKSCGFLIGDFYMHQEPGGEFFPLDQQDADRILREGFEVPIGADGNYGNSSLFP</sequence>
<dbReference type="EMBL" id="JAFLRD010000001">
    <property type="protein sequence ID" value="MBO0414233.1"/>
    <property type="molecule type" value="Genomic_DNA"/>
</dbReference>
<evidence type="ECO:0000313" key="2">
    <source>
        <dbReference type="EMBL" id="MBO0414233.1"/>
    </source>
</evidence>
<proteinExistence type="predicted"/>
<evidence type="ECO:0000313" key="3">
    <source>
        <dbReference type="Proteomes" id="UP000664349"/>
    </source>
</evidence>
<evidence type="ECO:0000259" key="1">
    <source>
        <dbReference type="Pfam" id="PF18974"/>
    </source>
</evidence>
<feature type="domain" description="DUF5710" evidence="1">
    <location>
        <begin position="3"/>
        <end position="46"/>
    </location>
</feature>
<comment type="caution">
    <text evidence="2">The sequence shown here is derived from an EMBL/GenBank/DDBJ whole genome shotgun (WGS) entry which is preliminary data.</text>
</comment>
<dbReference type="Pfam" id="PF18974">
    <property type="entry name" value="DUF5710"/>
    <property type="match status" value="1"/>
</dbReference>